<dbReference type="InterPro" id="IPR052336">
    <property type="entry name" value="MlaD_Phospholipid_Transporter"/>
</dbReference>
<dbReference type="EMBL" id="JAKEVY010000002">
    <property type="protein sequence ID" value="MCF1715117.1"/>
    <property type="molecule type" value="Genomic_DNA"/>
</dbReference>
<evidence type="ECO:0000313" key="5">
    <source>
        <dbReference type="Proteomes" id="UP001200145"/>
    </source>
</evidence>
<dbReference type="InterPro" id="IPR003399">
    <property type="entry name" value="Mce/MlaD"/>
</dbReference>
<proteinExistence type="predicted"/>
<organism evidence="4 5">
    <name type="scientific">Flavihumibacter fluminis</name>
    <dbReference type="NCBI Taxonomy" id="2909236"/>
    <lineage>
        <taxon>Bacteria</taxon>
        <taxon>Pseudomonadati</taxon>
        <taxon>Bacteroidota</taxon>
        <taxon>Chitinophagia</taxon>
        <taxon>Chitinophagales</taxon>
        <taxon>Chitinophagaceae</taxon>
        <taxon>Flavihumibacter</taxon>
    </lineage>
</organism>
<dbReference type="PANTHER" id="PTHR33371:SF4">
    <property type="entry name" value="INTERMEMBRANE PHOSPHOLIPID TRANSPORT SYSTEM BINDING PROTEIN MLAD"/>
    <property type="match status" value="1"/>
</dbReference>
<evidence type="ECO:0000259" key="3">
    <source>
        <dbReference type="Pfam" id="PF02470"/>
    </source>
</evidence>
<evidence type="ECO:0000256" key="1">
    <source>
        <dbReference type="SAM" id="MobiDB-lite"/>
    </source>
</evidence>
<keyword evidence="5" id="KW-1185">Reference proteome</keyword>
<keyword evidence="2" id="KW-0812">Transmembrane</keyword>
<feature type="region of interest" description="Disordered" evidence="1">
    <location>
        <begin position="313"/>
        <end position="332"/>
    </location>
</feature>
<keyword evidence="2" id="KW-1133">Transmembrane helix</keyword>
<sequence length="332" mass="35686">MKISNETKIGILAVVSITLLILGFNFLKGKSFFDKNDQVYTIFPKVTGLANSSPVLLNGLQIGMVSEIRERSPNIEDGIVVTINLARHINIPKNSVAFIDASLLGTSNLVIEPGSAGEFLADGDTIGSKVKMAMLDEVTGTLNPALKSLDGTLVSLDSLIQVVGTYFDPNTKNNFHTIIANLAKASAALNQLIASQNSNLNKTMANLESVSGNLASNNESITHTLGNLEKTTDQLAAADIKGMVDNLQTTIGNLNGLVEKANSKDGSLGLLLNDKQLYQNLENTTRSLNILLDDVRVHPKRYINVSVFGRKDKNKPLQAPLNDSTQTTPQSQ</sequence>
<accession>A0ABS9BJ39</accession>
<dbReference type="Pfam" id="PF02470">
    <property type="entry name" value="MlaD"/>
    <property type="match status" value="1"/>
</dbReference>
<evidence type="ECO:0000313" key="4">
    <source>
        <dbReference type="EMBL" id="MCF1715117.1"/>
    </source>
</evidence>
<feature type="domain" description="Mce/MlaD" evidence="3">
    <location>
        <begin position="37"/>
        <end position="114"/>
    </location>
</feature>
<feature type="compositionally biased region" description="Polar residues" evidence="1">
    <location>
        <begin position="321"/>
        <end position="332"/>
    </location>
</feature>
<dbReference type="RefSeq" id="WP_234866066.1">
    <property type="nucleotide sequence ID" value="NZ_JAKEVY010000002.1"/>
</dbReference>
<protein>
    <submittedName>
        <fullName evidence="4">MlaD family protein</fullName>
    </submittedName>
</protein>
<dbReference type="Proteomes" id="UP001200145">
    <property type="component" value="Unassembled WGS sequence"/>
</dbReference>
<gene>
    <name evidence="4" type="ORF">L0U88_10820</name>
</gene>
<feature type="transmembrane region" description="Helical" evidence="2">
    <location>
        <begin position="9"/>
        <end position="27"/>
    </location>
</feature>
<name>A0ABS9BJ39_9BACT</name>
<reference evidence="4 5" key="1">
    <citation type="submission" date="2022-01" db="EMBL/GenBank/DDBJ databases">
        <title>Flavihumibacter sp. nov., isolated from sediment of a river.</title>
        <authorList>
            <person name="Liu H."/>
        </authorList>
    </citation>
    <scope>NUCLEOTIDE SEQUENCE [LARGE SCALE GENOMIC DNA]</scope>
    <source>
        <strain evidence="4 5">RY-1</strain>
    </source>
</reference>
<keyword evidence="2" id="KW-0472">Membrane</keyword>
<comment type="caution">
    <text evidence="4">The sequence shown here is derived from an EMBL/GenBank/DDBJ whole genome shotgun (WGS) entry which is preliminary data.</text>
</comment>
<evidence type="ECO:0000256" key="2">
    <source>
        <dbReference type="SAM" id="Phobius"/>
    </source>
</evidence>
<dbReference type="PANTHER" id="PTHR33371">
    <property type="entry name" value="INTERMEMBRANE PHOSPHOLIPID TRANSPORT SYSTEM BINDING PROTEIN MLAD-RELATED"/>
    <property type="match status" value="1"/>
</dbReference>